<dbReference type="PANTHER" id="PTHR30050">
    <property type="entry name" value="CHROMOSOMAL REPLICATION INITIATOR PROTEIN DNAA"/>
    <property type="match status" value="1"/>
</dbReference>
<dbReference type="InterPro" id="IPR028350">
    <property type="entry name" value="DNAC/IstB-like"/>
</dbReference>
<dbReference type="Pfam" id="PF01695">
    <property type="entry name" value="IstB_IS21"/>
    <property type="match status" value="1"/>
</dbReference>
<name>A0ABR5ARG2_BACBA</name>
<dbReference type="SUPFAM" id="SSF52540">
    <property type="entry name" value="P-loop containing nucleoside triphosphate hydrolases"/>
    <property type="match status" value="1"/>
</dbReference>
<accession>A0ABR5ARG2</accession>
<dbReference type="InterPro" id="IPR027417">
    <property type="entry name" value="P-loop_NTPase"/>
</dbReference>
<dbReference type="NCBIfam" id="NF038214">
    <property type="entry name" value="IS21_help_AAA"/>
    <property type="match status" value="1"/>
</dbReference>
<organism evidence="4 5">
    <name type="scientific">Bacillus badius</name>
    <dbReference type="NCBI Taxonomy" id="1455"/>
    <lineage>
        <taxon>Bacteria</taxon>
        <taxon>Bacillati</taxon>
        <taxon>Bacillota</taxon>
        <taxon>Bacilli</taxon>
        <taxon>Bacillales</taxon>
        <taxon>Bacillaceae</taxon>
        <taxon>Pseudobacillus</taxon>
    </lineage>
</organism>
<evidence type="ECO:0000256" key="1">
    <source>
        <dbReference type="ARBA" id="ARBA00022741"/>
    </source>
</evidence>
<feature type="domain" description="IstB-like ATP-binding" evidence="3">
    <location>
        <begin position="30"/>
        <end position="228"/>
    </location>
</feature>
<dbReference type="Proteomes" id="UP000031982">
    <property type="component" value="Unassembled WGS sequence"/>
</dbReference>
<dbReference type="InterPro" id="IPR047661">
    <property type="entry name" value="IstB"/>
</dbReference>
<dbReference type="RefSeq" id="WP_041114435.1">
    <property type="nucleotide sequence ID" value="NZ_JARTHD010000062.1"/>
</dbReference>
<keyword evidence="5" id="KW-1185">Reference proteome</keyword>
<dbReference type="InterPro" id="IPR002611">
    <property type="entry name" value="IstB_ATP-bd"/>
</dbReference>
<dbReference type="PANTHER" id="PTHR30050:SF4">
    <property type="entry name" value="ATP-BINDING PROTEIN RV3427C IN INSERTION SEQUENCE-RELATED"/>
    <property type="match status" value="1"/>
</dbReference>
<evidence type="ECO:0000256" key="2">
    <source>
        <dbReference type="ARBA" id="ARBA00022840"/>
    </source>
</evidence>
<proteinExistence type="predicted"/>
<keyword evidence="1" id="KW-0547">Nucleotide-binding</keyword>
<sequence>MNEQVDQLCKHLRLAYIADVYEEIPFENPMDFLLQLLKVEKDGREKAKAERYIKKARFLEYKTLEQYEWHKDICLPSRLDRQELESLRFIERKENLIRVGAPGTGKTHLALALGRRACEKGYDVRFYRVAHLVEQLENALISGKWSSFRKKLDKADVIILDEMGYLPFGKEGAELLFQLITECYEQKSLILTSNLEFSQWNRIFTDSRLIHHAHIISYTGSSYRLTNALSKRI</sequence>
<comment type="caution">
    <text evidence="4">The sequence shown here is derived from an EMBL/GenBank/DDBJ whole genome shotgun (WGS) entry which is preliminary data.</text>
</comment>
<keyword evidence="2" id="KW-0067">ATP-binding</keyword>
<protein>
    <submittedName>
        <fullName evidence="4">Mobile element protein</fullName>
    </submittedName>
</protein>
<dbReference type="PIRSF" id="PIRSF003073">
    <property type="entry name" value="DNAC_TnpB_IstB"/>
    <property type="match status" value="1"/>
</dbReference>
<evidence type="ECO:0000313" key="4">
    <source>
        <dbReference type="EMBL" id="KIL75835.1"/>
    </source>
</evidence>
<evidence type="ECO:0000259" key="3">
    <source>
        <dbReference type="Pfam" id="PF01695"/>
    </source>
</evidence>
<dbReference type="Gene3D" id="3.40.50.300">
    <property type="entry name" value="P-loop containing nucleotide triphosphate hydrolases"/>
    <property type="match status" value="1"/>
</dbReference>
<reference evidence="4 5" key="1">
    <citation type="submission" date="2015-01" db="EMBL/GenBank/DDBJ databases">
        <title>Genome Assembly of Bacillus badius MTCC 1458.</title>
        <authorList>
            <person name="Verma A."/>
            <person name="Khatri I."/>
            <person name="Mual P."/>
            <person name="Subramanian S."/>
            <person name="Krishnamurthi S."/>
        </authorList>
    </citation>
    <scope>NUCLEOTIDE SEQUENCE [LARGE SCALE GENOMIC DNA]</scope>
    <source>
        <strain evidence="4 5">MTCC 1458</strain>
    </source>
</reference>
<gene>
    <name evidence="4" type="ORF">SD77_2784</name>
</gene>
<dbReference type="CDD" id="cd00009">
    <property type="entry name" value="AAA"/>
    <property type="match status" value="1"/>
</dbReference>
<evidence type="ECO:0000313" key="5">
    <source>
        <dbReference type="Proteomes" id="UP000031982"/>
    </source>
</evidence>
<dbReference type="EMBL" id="JXLP01000022">
    <property type="protein sequence ID" value="KIL75835.1"/>
    <property type="molecule type" value="Genomic_DNA"/>
</dbReference>